<keyword evidence="3 7" id="KW-0808">Transferase</keyword>
<keyword evidence="4" id="KW-0648">Protein biosynthesis</keyword>
<dbReference type="GO" id="GO:0005829">
    <property type="term" value="C:cytosol"/>
    <property type="evidence" value="ECO:0007669"/>
    <property type="project" value="TreeGrafter"/>
</dbReference>
<evidence type="ECO:0000256" key="4">
    <source>
        <dbReference type="ARBA" id="ARBA00022917"/>
    </source>
</evidence>
<evidence type="ECO:0000259" key="5">
    <source>
        <dbReference type="Pfam" id="PF00551"/>
    </source>
</evidence>
<evidence type="ECO:0000256" key="2">
    <source>
        <dbReference type="ARBA" id="ARBA00012261"/>
    </source>
</evidence>
<organism evidence="7 8">
    <name type="scientific">Candidatus Nomurabacteria bacterium GW2011_GWB1_47_6</name>
    <dbReference type="NCBI Taxonomy" id="1618749"/>
    <lineage>
        <taxon>Bacteria</taxon>
        <taxon>Candidatus Nomuraibacteriota</taxon>
    </lineage>
</organism>
<dbReference type="InterPro" id="IPR036477">
    <property type="entry name" value="Formyl_transf_N_sf"/>
</dbReference>
<dbReference type="PANTHER" id="PTHR11138:SF5">
    <property type="entry name" value="METHIONYL-TRNA FORMYLTRANSFERASE, MITOCHONDRIAL"/>
    <property type="match status" value="1"/>
</dbReference>
<dbReference type="EC" id="2.1.2.9" evidence="2"/>
<dbReference type="GO" id="GO:0004479">
    <property type="term" value="F:methionyl-tRNA formyltransferase activity"/>
    <property type="evidence" value="ECO:0007669"/>
    <property type="project" value="UniProtKB-EC"/>
</dbReference>
<dbReference type="EMBL" id="LCOJ01000026">
    <property type="protein sequence ID" value="KKU74839.1"/>
    <property type="molecule type" value="Genomic_DNA"/>
</dbReference>
<protein>
    <recommendedName>
        <fullName evidence="2">methionyl-tRNA formyltransferase</fullName>
        <ecNumber evidence="2">2.1.2.9</ecNumber>
    </recommendedName>
</protein>
<dbReference type="InterPro" id="IPR005793">
    <property type="entry name" value="Formyl_trans_C"/>
</dbReference>
<proteinExistence type="inferred from homology"/>
<dbReference type="Pfam" id="PF00551">
    <property type="entry name" value="Formyl_trans_N"/>
    <property type="match status" value="1"/>
</dbReference>
<dbReference type="CDD" id="cd08646">
    <property type="entry name" value="FMT_core_Met-tRNA-FMT_N"/>
    <property type="match status" value="1"/>
</dbReference>
<dbReference type="NCBIfam" id="TIGR00460">
    <property type="entry name" value="fmt"/>
    <property type="match status" value="1"/>
</dbReference>
<dbReference type="Pfam" id="PF02911">
    <property type="entry name" value="Formyl_trans_C"/>
    <property type="match status" value="1"/>
</dbReference>
<feature type="domain" description="Formyl transferase C-terminal" evidence="6">
    <location>
        <begin position="206"/>
        <end position="255"/>
    </location>
</feature>
<evidence type="ECO:0000256" key="3">
    <source>
        <dbReference type="ARBA" id="ARBA00022679"/>
    </source>
</evidence>
<dbReference type="InterPro" id="IPR041711">
    <property type="entry name" value="Met-tRNA-FMT_N"/>
</dbReference>
<dbReference type="AlphaFoldDB" id="A0A0G1SZ77"/>
<reference evidence="7" key="1">
    <citation type="journal article" date="2015" name="Nature">
        <title>rRNA introns, odd ribosomes, and small enigmatic genomes across a large radiation of phyla.</title>
        <authorList>
            <person name="Brown C.T."/>
            <person name="Hug L.A."/>
            <person name="Thomas B.C."/>
            <person name="Sharon I."/>
            <person name="Castelle C.J."/>
            <person name="Singh A."/>
            <person name="Wilkins M.J."/>
            <person name="Williams K.H."/>
            <person name="Banfield J.F."/>
        </authorList>
    </citation>
    <scope>NUCLEOTIDE SEQUENCE [LARGE SCALE GENOMIC DNA]</scope>
</reference>
<comment type="similarity">
    <text evidence="1">Belongs to the Fmt family.</text>
</comment>
<dbReference type="InterPro" id="IPR011034">
    <property type="entry name" value="Formyl_transferase-like_C_sf"/>
</dbReference>
<dbReference type="Proteomes" id="UP000034879">
    <property type="component" value="Unassembled WGS sequence"/>
</dbReference>
<evidence type="ECO:0000313" key="7">
    <source>
        <dbReference type="EMBL" id="KKU74839.1"/>
    </source>
</evidence>
<feature type="domain" description="Formyl transferase N-terminal" evidence="5">
    <location>
        <begin position="15"/>
        <end position="183"/>
    </location>
</feature>
<dbReference type="PATRIC" id="fig|1618749.3.peg.492"/>
<evidence type="ECO:0000313" key="8">
    <source>
        <dbReference type="Proteomes" id="UP000034879"/>
    </source>
</evidence>
<dbReference type="SUPFAM" id="SSF53328">
    <property type="entry name" value="Formyltransferase"/>
    <property type="match status" value="1"/>
</dbReference>
<comment type="caution">
    <text evidence="7">The sequence shown here is derived from an EMBL/GenBank/DDBJ whole genome shotgun (WGS) entry which is preliminary data.</text>
</comment>
<accession>A0A0G1SZ77</accession>
<gene>
    <name evidence="7" type="ORF">UY01_C0026G0010</name>
</gene>
<evidence type="ECO:0000256" key="1">
    <source>
        <dbReference type="ARBA" id="ARBA00010699"/>
    </source>
</evidence>
<dbReference type="SUPFAM" id="SSF50486">
    <property type="entry name" value="FMT C-terminal domain-like"/>
    <property type="match status" value="1"/>
</dbReference>
<dbReference type="Gene3D" id="3.40.50.12230">
    <property type="match status" value="1"/>
</dbReference>
<evidence type="ECO:0000259" key="6">
    <source>
        <dbReference type="Pfam" id="PF02911"/>
    </source>
</evidence>
<sequence>MESNIPEKFNFAFFGGEPLAVPVLQKLYEGGLVPGLIISNPDKPQGRNLEIASPPTAEWAKKNSIPLIQPEKLTKEGIRNNFDFFVVVSYGKIIPKEILDLPKLGTINIHPSLLPYYRGPAPIVAAILNGDTETGVTIIKIDEEMDHGPILAQEKIALSGNESIQDLEKSLAELGGKLLTKVIPEFIAGKIKIIEQDHGRATYVKKIVKADGEINLEDNPLKNWRKFRAYASWPRTFFFKNGKRVIVIDAALENGQFVIKKVLPEGKKEVPWEQFEKP</sequence>
<dbReference type="PANTHER" id="PTHR11138">
    <property type="entry name" value="METHIONYL-TRNA FORMYLTRANSFERASE"/>
    <property type="match status" value="1"/>
</dbReference>
<dbReference type="InterPro" id="IPR005794">
    <property type="entry name" value="Fmt"/>
</dbReference>
<dbReference type="InterPro" id="IPR002376">
    <property type="entry name" value="Formyl_transf_N"/>
</dbReference>
<name>A0A0G1SZ77_9BACT</name>